<dbReference type="GO" id="GO:0016301">
    <property type="term" value="F:kinase activity"/>
    <property type="evidence" value="ECO:0007669"/>
    <property type="project" value="UniProtKB-KW"/>
</dbReference>
<evidence type="ECO:0000313" key="2">
    <source>
        <dbReference type="EMBL" id="KAB2617054.1"/>
    </source>
</evidence>
<sequence>MSSFHRKSDEYPQPLYRQGGSSGRVGYFKAAHVKINSNELFRDFLEVYKHVIPSGVRVKGVKDDSGHEPCGNGASTRKRAIKFHPYYFVLGFTFPMLRLFQDVICSMKCAPTQCSPNAVPAMVGFSKLSMESGSLTLLLSCVSRLPLSVPSSPGERWSAPKERDKADKGRALARPIAAVELAANGCGKKRSSSSACEPSVNSSAAEKLVIDLTSLKGAKMTVDLEPVRHAVPKFVSKRPSGAKSGCAFERLAAMKSRKVDSVAKVASRPVLLSAVIDSSTKKGKSARTDSCERSTKFEAGEFPKVCALLKADLLEDVDACAKFVDSVGKVFVRSDSFAKHLAYSRMSFLIATMHKTLILAAKSMRVNQDAVKCAKEAEVLEIAHEEAVHLNAKLSATQAMLEAVEKEISRVSLVVEDLDCVNLELRFACFAKDEELIFMYAEVFRLKEIASKLKSKEVDLQGALFSNVNLKNELDELQGAHTGLVEENAQLKNEKVGHEVALAFCQADFCKLGYVDHLQGRASYYEFSEKDFETFSISPVDLLNFSFEVAFGGVVDGQAVQVGAAEDKLMEALVARNGTTAEAVYPTLSLRF</sequence>
<name>A0A5N5H1V8_9ROSA</name>
<keyword evidence="3" id="KW-1185">Reference proteome</keyword>
<comment type="caution">
    <text evidence="2">The sequence shown here is derived from an EMBL/GenBank/DDBJ whole genome shotgun (WGS) entry which is preliminary data.</text>
</comment>
<keyword evidence="2" id="KW-0808">Transferase</keyword>
<protein>
    <submittedName>
        <fullName evidence="2">Plastidial pyruvate kinase 1</fullName>
    </submittedName>
</protein>
<dbReference type="OrthoDB" id="10625233at2759"/>
<gene>
    <name evidence="2" type="ORF">D8674_012923</name>
</gene>
<dbReference type="Proteomes" id="UP000327157">
    <property type="component" value="Chromosome 15"/>
</dbReference>
<dbReference type="AlphaFoldDB" id="A0A5N5H1V8"/>
<dbReference type="EMBL" id="SMOL01000401">
    <property type="protein sequence ID" value="KAB2617054.1"/>
    <property type="molecule type" value="Genomic_DNA"/>
</dbReference>
<keyword evidence="2" id="KW-0418">Kinase</keyword>
<keyword evidence="2" id="KW-0670">Pyruvate</keyword>
<evidence type="ECO:0000313" key="3">
    <source>
        <dbReference type="Proteomes" id="UP000327157"/>
    </source>
</evidence>
<evidence type="ECO:0000256" key="1">
    <source>
        <dbReference type="SAM" id="Coils"/>
    </source>
</evidence>
<organism evidence="2 3">
    <name type="scientific">Pyrus ussuriensis x Pyrus communis</name>
    <dbReference type="NCBI Taxonomy" id="2448454"/>
    <lineage>
        <taxon>Eukaryota</taxon>
        <taxon>Viridiplantae</taxon>
        <taxon>Streptophyta</taxon>
        <taxon>Embryophyta</taxon>
        <taxon>Tracheophyta</taxon>
        <taxon>Spermatophyta</taxon>
        <taxon>Magnoliopsida</taxon>
        <taxon>eudicotyledons</taxon>
        <taxon>Gunneridae</taxon>
        <taxon>Pentapetalae</taxon>
        <taxon>rosids</taxon>
        <taxon>fabids</taxon>
        <taxon>Rosales</taxon>
        <taxon>Rosaceae</taxon>
        <taxon>Amygdaloideae</taxon>
        <taxon>Maleae</taxon>
        <taxon>Pyrus</taxon>
    </lineage>
</organism>
<reference evidence="2 3" key="3">
    <citation type="submission" date="2019-11" db="EMBL/GenBank/DDBJ databases">
        <title>A de novo genome assembly of a pear dwarfing rootstock.</title>
        <authorList>
            <person name="Wang F."/>
            <person name="Wang J."/>
            <person name="Li S."/>
            <person name="Zhang Y."/>
            <person name="Fang M."/>
            <person name="Ma L."/>
            <person name="Zhao Y."/>
            <person name="Jiang S."/>
        </authorList>
    </citation>
    <scope>NUCLEOTIDE SEQUENCE [LARGE SCALE GENOMIC DNA]</scope>
    <source>
        <strain evidence="2">S2</strain>
        <tissue evidence="2">Leaf</tissue>
    </source>
</reference>
<proteinExistence type="predicted"/>
<keyword evidence="1" id="KW-0175">Coiled coil</keyword>
<reference evidence="3" key="2">
    <citation type="submission" date="2019-10" db="EMBL/GenBank/DDBJ databases">
        <title>A de novo genome assembly of a pear dwarfing rootstock.</title>
        <authorList>
            <person name="Wang F."/>
            <person name="Wang J."/>
            <person name="Li S."/>
            <person name="Zhang Y."/>
            <person name="Fang M."/>
            <person name="Ma L."/>
            <person name="Zhao Y."/>
            <person name="Jiang S."/>
        </authorList>
    </citation>
    <scope>NUCLEOTIDE SEQUENCE [LARGE SCALE GENOMIC DNA]</scope>
</reference>
<reference evidence="2 3" key="1">
    <citation type="submission" date="2019-09" db="EMBL/GenBank/DDBJ databases">
        <authorList>
            <person name="Ou C."/>
        </authorList>
    </citation>
    <scope>NUCLEOTIDE SEQUENCE [LARGE SCALE GENOMIC DNA]</scope>
    <source>
        <strain evidence="2">S2</strain>
        <tissue evidence="2">Leaf</tissue>
    </source>
</reference>
<accession>A0A5N5H1V8</accession>
<feature type="coiled-coil region" evidence="1">
    <location>
        <begin position="467"/>
        <end position="494"/>
    </location>
</feature>